<evidence type="ECO:0000313" key="1">
    <source>
        <dbReference type="EMBL" id="KOA19168.1"/>
    </source>
</evidence>
<sequence length="165" mass="19392">MENFINIYKILILIKNNKTKTFEDKTSDISYLDNIRSQVKVIYSRSNKTYNYNSFNVRIFKEPKKINLDQKVVLISGFPVRSSSLVLDFGEYIKIINDNQAAEIYHKSEVTYENSCLNSKQPRAVFDYFKKLSSYVNVMEDGKKVLFKQYEKIITVRKDSCCPHI</sequence>
<dbReference type="PATRIC" id="fig|1121318.3.peg.2286"/>
<comment type="caution">
    <text evidence="1">The sequence shown here is derived from an EMBL/GenBank/DDBJ whole genome shotgun (WGS) entry which is preliminary data.</text>
</comment>
<name>A0A0L6Z8Q1_9CLOT</name>
<dbReference type="EMBL" id="LHUR01000027">
    <property type="protein sequence ID" value="KOA19168.1"/>
    <property type="molecule type" value="Genomic_DNA"/>
</dbReference>
<proteinExistence type="predicted"/>
<keyword evidence="2" id="KW-1185">Reference proteome</keyword>
<gene>
    <name evidence="1" type="ORF">CLHOM_22740</name>
</gene>
<organism evidence="1 2">
    <name type="scientific">Clostridium homopropionicum DSM 5847</name>
    <dbReference type="NCBI Taxonomy" id="1121318"/>
    <lineage>
        <taxon>Bacteria</taxon>
        <taxon>Bacillati</taxon>
        <taxon>Bacillota</taxon>
        <taxon>Clostridia</taxon>
        <taxon>Eubacteriales</taxon>
        <taxon>Clostridiaceae</taxon>
        <taxon>Clostridium</taxon>
    </lineage>
</organism>
<dbReference type="STRING" id="36844.SAMN04488501_10631"/>
<protein>
    <submittedName>
        <fullName evidence="1">Uncharacterized protein</fullName>
    </submittedName>
</protein>
<dbReference type="Proteomes" id="UP000037043">
    <property type="component" value="Unassembled WGS sequence"/>
</dbReference>
<evidence type="ECO:0000313" key="2">
    <source>
        <dbReference type="Proteomes" id="UP000037043"/>
    </source>
</evidence>
<accession>A0A0L6Z8Q1</accession>
<reference evidence="2" key="1">
    <citation type="submission" date="2015-08" db="EMBL/GenBank/DDBJ databases">
        <title>Genome sequence of the strict anaerobe Clostridium homopropionicum LuHBu1 (DSM 5847T).</title>
        <authorList>
            <person name="Poehlein A."/>
            <person name="Beck M."/>
            <person name="Schiel-Bengelsdorf B."/>
            <person name="Bengelsdorf F.R."/>
            <person name="Daniel R."/>
            <person name="Duerre P."/>
        </authorList>
    </citation>
    <scope>NUCLEOTIDE SEQUENCE [LARGE SCALE GENOMIC DNA]</scope>
    <source>
        <strain evidence="2">DSM 5847</strain>
    </source>
</reference>
<dbReference type="AlphaFoldDB" id="A0A0L6Z8Q1"/>